<evidence type="ECO:0000313" key="1">
    <source>
        <dbReference type="EMBL" id="OZM71455.1"/>
    </source>
</evidence>
<protein>
    <recommendedName>
        <fullName evidence="3">DUF397 domain-containing protein</fullName>
    </recommendedName>
</protein>
<reference evidence="1 2" key="1">
    <citation type="submission" date="2017-07" db="EMBL/GenBank/DDBJ databases">
        <title>Amycolatopsis antarcticus sp. nov., isolated from the surface of an Antarcticus brown macroalga.</title>
        <authorList>
            <person name="Wang J."/>
            <person name="Leiva S."/>
            <person name="Huang J."/>
            <person name="Huang Y."/>
        </authorList>
    </citation>
    <scope>NUCLEOTIDE SEQUENCE [LARGE SCALE GENOMIC DNA]</scope>
    <source>
        <strain evidence="1 2">AU-G6</strain>
    </source>
</reference>
<name>A0A263D279_9PSEU</name>
<dbReference type="AlphaFoldDB" id="A0A263D279"/>
<dbReference type="OrthoDB" id="3694121at2"/>
<gene>
    <name evidence="1" type="ORF">CFN78_20115</name>
</gene>
<evidence type="ECO:0000313" key="2">
    <source>
        <dbReference type="Proteomes" id="UP000242444"/>
    </source>
</evidence>
<accession>A0A263D279</accession>
<sequence>MDAWARIEGDCPVRCQVVGGEAEFEIGDRAASLSIVATRSGLAALASASQRALDEMERAES</sequence>
<organism evidence="1 2">
    <name type="scientific">Amycolatopsis antarctica</name>
    <dbReference type="NCBI Taxonomy" id="1854586"/>
    <lineage>
        <taxon>Bacteria</taxon>
        <taxon>Bacillati</taxon>
        <taxon>Actinomycetota</taxon>
        <taxon>Actinomycetes</taxon>
        <taxon>Pseudonocardiales</taxon>
        <taxon>Pseudonocardiaceae</taxon>
        <taxon>Amycolatopsis</taxon>
    </lineage>
</organism>
<dbReference type="RefSeq" id="WP_094864403.1">
    <property type="nucleotide sequence ID" value="NZ_NKYE01000013.1"/>
</dbReference>
<dbReference type="InParanoid" id="A0A263D279"/>
<proteinExistence type="predicted"/>
<dbReference type="Proteomes" id="UP000242444">
    <property type="component" value="Unassembled WGS sequence"/>
</dbReference>
<dbReference type="EMBL" id="NKYE01000013">
    <property type="protein sequence ID" value="OZM71455.1"/>
    <property type="molecule type" value="Genomic_DNA"/>
</dbReference>
<keyword evidence="2" id="KW-1185">Reference proteome</keyword>
<comment type="caution">
    <text evidence="1">The sequence shown here is derived from an EMBL/GenBank/DDBJ whole genome shotgun (WGS) entry which is preliminary data.</text>
</comment>
<evidence type="ECO:0008006" key="3">
    <source>
        <dbReference type="Google" id="ProtNLM"/>
    </source>
</evidence>